<proteinExistence type="predicted"/>
<gene>
    <name evidence="2" type="ORF">Pla133_38750</name>
</gene>
<evidence type="ECO:0000313" key="3">
    <source>
        <dbReference type="Proteomes" id="UP000316921"/>
    </source>
</evidence>
<keyword evidence="3" id="KW-1185">Reference proteome</keyword>
<feature type="compositionally biased region" description="Gly residues" evidence="1">
    <location>
        <begin position="550"/>
        <end position="559"/>
    </location>
</feature>
<reference evidence="2 3" key="1">
    <citation type="submission" date="2019-02" db="EMBL/GenBank/DDBJ databases">
        <title>Deep-cultivation of Planctomycetes and their phenomic and genomic characterization uncovers novel biology.</title>
        <authorList>
            <person name="Wiegand S."/>
            <person name="Jogler M."/>
            <person name="Boedeker C."/>
            <person name="Pinto D."/>
            <person name="Vollmers J."/>
            <person name="Rivas-Marin E."/>
            <person name="Kohn T."/>
            <person name="Peeters S.H."/>
            <person name="Heuer A."/>
            <person name="Rast P."/>
            <person name="Oberbeckmann S."/>
            <person name="Bunk B."/>
            <person name="Jeske O."/>
            <person name="Meyerdierks A."/>
            <person name="Storesund J.E."/>
            <person name="Kallscheuer N."/>
            <person name="Luecker S."/>
            <person name="Lage O.M."/>
            <person name="Pohl T."/>
            <person name="Merkel B.J."/>
            <person name="Hornburger P."/>
            <person name="Mueller R.-W."/>
            <person name="Bruemmer F."/>
            <person name="Labrenz M."/>
            <person name="Spormann A.M."/>
            <person name="Op den Camp H."/>
            <person name="Overmann J."/>
            <person name="Amann R."/>
            <person name="Jetten M.S.M."/>
            <person name="Mascher T."/>
            <person name="Medema M.H."/>
            <person name="Devos D.P."/>
            <person name="Kaster A.-K."/>
            <person name="Ovreas L."/>
            <person name="Rohde M."/>
            <person name="Galperin M.Y."/>
            <person name="Jogler C."/>
        </authorList>
    </citation>
    <scope>NUCLEOTIDE SEQUENCE [LARGE SCALE GENOMIC DNA]</scope>
    <source>
        <strain evidence="2 3">Pla133</strain>
    </source>
</reference>
<dbReference type="AlphaFoldDB" id="A0A518BP67"/>
<accession>A0A518BP67</accession>
<feature type="compositionally biased region" description="Polar residues" evidence="1">
    <location>
        <begin position="774"/>
        <end position="783"/>
    </location>
</feature>
<dbReference type="KEGG" id="pbap:Pla133_38750"/>
<feature type="region of interest" description="Disordered" evidence="1">
    <location>
        <begin position="768"/>
        <end position="791"/>
    </location>
</feature>
<dbReference type="PROSITE" id="PS51257">
    <property type="entry name" value="PROKAR_LIPOPROTEIN"/>
    <property type="match status" value="1"/>
</dbReference>
<dbReference type="RefSeq" id="WP_145068078.1">
    <property type="nucleotide sequence ID" value="NZ_CP036287.1"/>
</dbReference>
<evidence type="ECO:0000256" key="1">
    <source>
        <dbReference type="SAM" id="MobiDB-lite"/>
    </source>
</evidence>
<evidence type="ECO:0000313" key="2">
    <source>
        <dbReference type="EMBL" id="QDU68772.1"/>
    </source>
</evidence>
<name>A0A518BP67_9BACT</name>
<dbReference type="EMBL" id="CP036287">
    <property type="protein sequence ID" value="QDU68772.1"/>
    <property type="molecule type" value="Genomic_DNA"/>
</dbReference>
<sequence length="1097" mass="109890">MILRSTSISATARLTLTGLALSGLVLTGCSGGGSSTAGSVDTGTDVGSGGLSIVSCSLGCAGSATSGFSCSINEVYVNQEISVEFNKPINPSSLNALSFRVVSETGSTPSGEYAVDPTNARRAIFRPLVTFGSDGLPKFGLNPALSYTVEIPAFVSGQLGFFVTSLAGEKNTTPLACTVLPNLGVNDAVPGNPVVTPLIEELDGSGNVLDAFSSPTDVAARSRLRLNFNDVMNPATLVNTVTSTSDFIEVRVDLDGDLTDSSDQLAIQGTFDIEISQGLTEVKGTTVLFTPGKSDDPPAAKVFPKSGSDPLNPRVIVVVMPPTITDLGGNPLANAGEVSFTTEASIVGEESLLATFADQEQSFDGPRSSLVRDTGFTVPGLGAGEPLYEGRLLRGLGGGSGRLGDVRVPAQSEVVISTGPIPTVFGPDLVTGAVIDDNGTPSDPSDDTVVEYRVKSEILDSGLYPSDWATNAIPDDGPGETTTTVSNGVFEFGSLTIDPGGRLRLVGDNPARLFVRGDAVVRGAIQATGSTAVAHDSLELFGSSGAEPGPSGGAGGAGGDRSNPDAAIAALTPAGVPKHLPGAIVVTDGTPGEGRGGLAPVGPEDFGAGVGGTQFPLVLPGPLTSDLNGFDANNLCTSSQVGVPGLGGSFAFAGGTPLYVTPTPSLGVPTLPSIPAPSGSLFTADLANLDEDAGGDLIGGSGGGGGGLGIAFTQSNGKPFNCGVPLFGSVLALSTWKDASGAGGGGGGGGLQMQVGRTLEVQGSIALTGGNGGSLTPTPSVQQGSMAAPGGGGSGGTFLAQAFELAIANFPGVIDVRGGAGGFNPATGSRGGDGAPGIVVMQNSAYLAGSLPAGVGTDDPLVIGGTPGVPLASGEGFKISPQVSQNASDNPAYLAPPTDILQVGDFQKVNNGVGATVGFQSCWLLPSPGVFEATFLEDGMDPDDLGWDILFEVGGGPLGASTVVSYRGDPGPLGLFTGGMSLADFVGNELKTDDCACTGSEIVVRFQGARFLSDISDPCLVDLTSVASPVLAGSVTPWLSSPTELNTYWEDVLGAGSGLAAQRKSNMVRAQVLIDGDQPLSTVILSVVQLEVRALTD</sequence>
<feature type="region of interest" description="Disordered" evidence="1">
    <location>
        <begin position="540"/>
        <end position="565"/>
    </location>
</feature>
<dbReference type="Proteomes" id="UP000316921">
    <property type="component" value="Chromosome"/>
</dbReference>
<protein>
    <submittedName>
        <fullName evidence="2">Uncharacterized protein</fullName>
    </submittedName>
</protein>
<organism evidence="2 3">
    <name type="scientific">Engelhardtia mirabilis</name>
    <dbReference type="NCBI Taxonomy" id="2528011"/>
    <lineage>
        <taxon>Bacteria</taxon>
        <taxon>Pseudomonadati</taxon>
        <taxon>Planctomycetota</taxon>
        <taxon>Planctomycetia</taxon>
        <taxon>Planctomycetia incertae sedis</taxon>
        <taxon>Engelhardtia</taxon>
    </lineage>
</organism>